<dbReference type="RefSeq" id="WP_387703055.1">
    <property type="nucleotide sequence ID" value="NZ_JBIAMX010000028.1"/>
</dbReference>
<sequence>MSAETVDLHVIARREPGQAAVDLFGREVFFDAETGSELGPAVELFWESLPVPADAPAGAAGLDATLTAAGYQRTGEWRRRVTAAGAVRYFTTATIHISE</sequence>
<dbReference type="Proteomes" id="UP001601444">
    <property type="component" value="Unassembled WGS sequence"/>
</dbReference>
<reference evidence="1 2" key="1">
    <citation type="submission" date="2024-10" db="EMBL/GenBank/DDBJ databases">
        <title>The Natural Products Discovery Center: Release of the First 8490 Sequenced Strains for Exploring Actinobacteria Biosynthetic Diversity.</title>
        <authorList>
            <person name="Kalkreuter E."/>
            <person name="Kautsar S.A."/>
            <person name="Yang D."/>
            <person name="Bader C.D."/>
            <person name="Teijaro C.N."/>
            <person name="Fluegel L."/>
            <person name="Davis C.M."/>
            <person name="Simpson J.R."/>
            <person name="Lauterbach L."/>
            <person name="Steele A.D."/>
            <person name="Gui C."/>
            <person name="Meng S."/>
            <person name="Li G."/>
            <person name="Viehrig K."/>
            <person name="Ye F."/>
            <person name="Su P."/>
            <person name="Kiefer A.F."/>
            <person name="Nichols A."/>
            <person name="Cepeda A.J."/>
            <person name="Yan W."/>
            <person name="Fan B."/>
            <person name="Jiang Y."/>
            <person name="Adhikari A."/>
            <person name="Zheng C.-J."/>
            <person name="Schuster L."/>
            <person name="Cowan T.M."/>
            <person name="Smanski M.J."/>
            <person name="Chevrette M.G."/>
            <person name="De Carvalho L.P.S."/>
            <person name="Shen B."/>
        </authorList>
    </citation>
    <scope>NUCLEOTIDE SEQUENCE [LARGE SCALE GENOMIC DNA]</scope>
    <source>
        <strain evidence="1 2">NPDC004045</strain>
    </source>
</reference>
<protein>
    <submittedName>
        <fullName evidence="1">Uncharacterized protein</fullName>
    </submittedName>
</protein>
<evidence type="ECO:0000313" key="2">
    <source>
        <dbReference type="Proteomes" id="UP001601444"/>
    </source>
</evidence>
<accession>A0ABW6PXJ7</accession>
<gene>
    <name evidence="1" type="ORF">ACFYTF_28940</name>
</gene>
<comment type="caution">
    <text evidence="1">The sequence shown here is derived from an EMBL/GenBank/DDBJ whole genome shotgun (WGS) entry which is preliminary data.</text>
</comment>
<name>A0ABW6PXJ7_9NOCA</name>
<dbReference type="EMBL" id="JBIAMX010000028">
    <property type="protein sequence ID" value="MFF0546870.1"/>
    <property type="molecule type" value="Genomic_DNA"/>
</dbReference>
<proteinExistence type="predicted"/>
<evidence type="ECO:0000313" key="1">
    <source>
        <dbReference type="EMBL" id="MFF0546870.1"/>
    </source>
</evidence>
<keyword evidence="2" id="KW-1185">Reference proteome</keyword>
<organism evidence="1 2">
    <name type="scientific">Nocardia thailandica</name>
    <dbReference type="NCBI Taxonomy" id="257275"/>
    <lineage>
        <taxon>Bacteria</taxon>
        <taxon>Bacillati</taxon>
        <taxon>Actinomycetota</taxon>
        <taxon>Actinomycetes</taxon>
        <taxon>Mycobacteriales</taxon>
        <taxon>Nocardiaceae</taxon>
        <taxon>Nocardia</taxon>
    </lineage>
</organism>